<dbReference type="InterPro" id="IPR036563">
    <property type="entry name" value="MoaE_sf"/>
</dbReference>
<evidence type="ECO:0000256" key="3">
    <source>
        <dbReference type="ARBA" id="ARBA00011950"/>
    </source>
</evidence>
<dbReference type="OrthoDB" id="9803224at2"/>
<gene>
    <name evidence="12" type="ORF">SAMN05216167_107256</name>
</gene>
<dbReference type="Pfam" id="PF02391">
    <property type="entry name" value="MoaE"/>
    <property type="match status" value="1"/>
</dbReference>
<evidence type="ECO:0000256" key="2">
    <source>
        <dbReference type="ARBA" id="ARBA00005426"/>
    </source>
</evidence>
<evidence type="ECO:0000256" key="4">
    <source>
        <dbReference type="ARBA" id="ARBA00013858"/>
    </source>
</evidence>
<dbReference type="GO" id="GO:0030366">
    <property type="term" value="F:molybdopterin synthase activity"/>
    <property type="evidence" value="ECO:0007669"/>
    <property type="project" value="UniProtKB-EC"/>
</dbReference>
<reference evidence="12 13" key="1">
    <citation type="submission" date="2016-10" db="EMBL/GenBank/DDBJ databases">
        <authorList>
            <person name="de Groot N.N."/>
        </authorList>
    </citation>
    <scope>NUCLEOTIDE SEQUENCE [LARGE SCALE GENOMIC DNA]</scope>
    <source>
        <strain evidence="12 13">DSM 26130</strain>
    </source>
</reference>
<dbReference type="CDD" id="cd00756">
    <property type="entry name" value="MoaE"/>
    <property type="match status" value="1"/>
</dbReference>
<dbReference type="Proteomes" id="UP000198598">
    <property type="component" value="Unassembled WGS sequence"/>
</dbReference>
<dbReference type="EMBL" id="FOLQ01000007">
    <property type="protein sequence ID" value="SFD84154.1"/>
    <property type="molecule type" value="Genomic_DNA"/>
</dbReference>
<protein>
    <recommendedName>
        <fullName evidence="4">Molybdopterin synthase catalytic subunit</fullName>
        <ecNumber evidence="3">2.8.1.12</ecNumber>
    </recommendedName>
    <alternativeName>
        <fullName evidence="9">MPT synthase subunit 2</fullName>
    </alternativeName>
    <alternativeName>
        <fullName evidence="7">Molybdenum cofactor biosynthesis protein E</fullName>
    </alternativeName>
    <alternativeName>
        <fullName evidence="8">Molybdopterin-converting factor large subunit</fullName>
    </alternativeName>
    <alternativeName>
        <fullName evidence="10">Molybdopterin-converting factor subunit 2</fullName>
    </alternativeName>
</protein>
<keyword evidence="5" id="KW-0501">Molybdenum cofactor biosynthesis</keyword>
<keyword evidence="13" id="KW-1185">Reference proteome</keyword>
<evidence type="ECO:0000256" key="7">
    <source>
        <dbReference type="ARBA" id="ARBA00029745"/>
    </source>
</evidence>
<dbReference type="InterPro" id="IPR003448">
    <property type="entry name" value="Mopterin_biosynth_MoaE"/>
</dbReference>
<evidence type="ECO:0000256" key="10">
    <source>
        <dbReference type="ARBA" id="ARBA00032474"/>
    </source>
</evidence>
<evidence type="ECO:0000313" key="12">
    <source>
        <dbReference type="EMBL" id="SFD84154.1"/>
    </source>
</evidence>
<dbReference type="GO" id="GO:0006777">
    <property type="term" value="P:Mo-molybdopterin cofactor biosynthetic process"/>
    <property type="evidence" value="ECO:0007669"/>
    <property type="project" value="UniProtKB-KW"/>
</dbReference>
<comment type="catalytic activity">
    <reaction evidence="11">
        <text>2 [molybdopterin-synthase sulfur-carrier protein]-C-terminal-Gly-aminoethanethioate + cyclic pyranopterin phosphate + H2O = molybdopterin + 2 [molybdopterin-synthase sulfur-carrier protein]-C-terminal Gly-Gly + 2 H(+)</text>
        <dbReference type="Rhea" id="RHEA:26333"/>
        <dbReference type="Rhea" id="RHEA-COMP:12202"/>
        <dbReference type="Rhea" id="RHEA-COMP:19907"/>
        <dbReference type="ChEBI" id="CHEBI:15377"/>
        <dbReference type="ChEBI" id="CHEBI:15378"/>
        <dbReference type="ChEBI" id="CHEBI:58698"/>
        <dbReference type="ChEBI" id="CHEBI:59648"/>
        <dbReference type="ChEBI" id="CHEBI:90778"/>
        <dbReference type="ChEBI" id="CHEBI:232372"/>
        <dbReference type="EC" id="2.8.1.12"/>
    </reaction>
</comment>
<sequence length="139" mass="15600">MIAITVDPIDVAAALKSIELEQAGAIDLFLGVVRNSTQARSVNRLEYEAYDRMAVSEMEKIANEAHQRWPILRYTIIHRKGTLQIGEIAILIGVATAHRGDAFVACRYIIDTIKQTVPIWKKEVFMDGEEWVNALFGLS</sequence>
<dbReference type="RefSeq" id="WP_093829230.1">
    <property type="nucleotide sequence ID" value="NZ_FOLQ01000007.1"/>
</dbReference>
<evidence type="ECO:0000256" key="6">
    <source>
        <dbReference type="ARBA" id="ARBA00026066"/>
    </source>
</evidence>
<comment type="pathway">
    <text evidence="1">Cofactor biosynthesis; molybdopterin biosynthesis.</text>
</comment>
<dbReference type="STRING" id="662367.SAMN05216167_107256"/>
<evidence type="ECO:0000313" key="13">
    <source>
        <dbReference type="Proteomes" id="UP000198598"/>
    </source>
</evidence>
<dbReference type="AlphaFoldDB" id="A0A1I1VMX0"/>
<evidence type="ECO:0000256" key="1">
    <source>
        <dbReference type="ARBA" id="ARBA00005046"/>
    </source>
</evidence>
<name>A0A1I1VMX0_9BACT</name>
<dbReference type="PANTHER" id="PTHR23404">
    <property type="entry name" value="MOLYBDOPTERIN SYNTHASE RELATED"/>
    <property type="match status" value="1"/>
</dbReference>
<proteinExistence type="inferred from homology"/>
<evidence type="ECO:0000256" key="5">
    <source>
        <dbReference type="ARBA" id="ARBA00023150"/>
    </source>
</evidence>
<evidence type="ECO:0000256" key="9">
    <source>
        <dbReference type="ARBA" id="ARBA00030781"/>
    </source>
</evidence>
<comment type="subunit">
    <text evidence="6">Heterotetramer of 2 MoaD subunits and 2 MoaE subunits. Also stable as homodimer. The enzyme changes between these two forms during catalysis.</text>
</comment>
<dbReference type="SUPFAM" id="SSF54690">
    <property type="entry name" value="Molybdopterin synthase subunit MoaE"/>
    <property type="match status" value="1"/>
</dbReference>
<dbReference type="Gene3D" id="3.90.1170.40">
    <property type="entry name" value="Molybdopterin biosynthesis MoaE subunit"/>
    <property type="match status" value="1"/>
</dbReference>
<comment type="similarity">
    <text evidence="2">Belongs to the MoaE family.</text>
</comment>
<evidence type="ECO:0000256" key="11">
    <source>
        <dbReference type="ARBA" id="ARBA00049878"/>
    </source>
</evidence>
<dbReference type="EC" id="2.8.1.12" evidence="3"/>
<evidence type="ECO:0000256" key="8">
    <source>
        <dbReference type="ARBA" id="ARBA00030407"/>
    </source>
</evidence>
<organism evidence="12 13">
    <name type="scientific">Spirosoma endophyticum</name>
    <dbReference type="NCBI Taxonomy" id="662367"/>
    <lineage>
        <taxon>Bacteria</taxon>
        <taxon>Pseudomonadati</taxon>
        <taxon>Bacteroidota</taxon>
        <taxon>Cytophagia</taxon>
        <taxon>Cytophagales</taxon>
        <taxon>Cytophagaceae</taxon>
        <taxon>Spirosoma</taxon>
    </lineage>
</organism>
<accession>A0A1I1VMX0</accession>